<organism evidence="2 3">
    <name type="scientific">Porites evermanni</name>
    <dbReference type="NCBI Taxonomy" id="104178"/>
    <lineage>
        <taxon>Eukaryota</taxon>
        <taxon>Metazoa</taxon>
        <taxon>Cnidaria</taxon>
        <taxon>Anthozoa</taxon>
        <taxon>Hexacorallia</taxon>
        <taxon>Scleractinia</taxon>
        <taxon>Fungiina</taxon>
        <taxon>Poritidae</taxon>
        <taxon>Porites</taxon>
    </lineage>
</organism>
<dbReference type="Proteomes" id="UP001159427">
    <property type="component" value="Unassembled WGS sequence"/>
</dbReference>
<dbReference type="SUPFAM" id="SSF49785">
    <property type="entry name" value="Galactose-binding domain-like"/>
    <property type="match status" value="2"/>
</dbReference>
<gene>
    <name evidence="2" type="ORF">PEVE_00013720</name>
</gene>
<keyword evidence="3" id="KW-1185">Reference proteome</keyword>
<dbReference type="PANTHER" id="PTHR24543:SF325">
    <property type="entry name" value="F5_8 TYPE C DOMAIN-CONTAINING PROTEIN"/>
    <property type="match status" value="1"/>
</dbReference>
<evidence type="ECO:0000259" key="1">
    <source>
        <dbReference type="PROSITE" id="PS50022"/>
    </source>
</evidence>
<feature type="domain" description="F5/8 type C" evidence="1">
    <location>
        <begin position="155"/>
        <end position="309"/>
    </location>
</feature>
<dbReference type="CDD" id="cd00057">
    <property type="entry name" value="FA58C"/>
    <property type="match status" value="2"/>
</dbReference>
<dbReference type="InterPro" id="IPR008979">
    <property type="entry name" value="Galactose-bd-like_sf"/>
</dbReference>
<proteinExistence type="predicted"/>
<name>A0ABN8RR41_9CNID</name>
<dbReference type="Gene3D" id="2.60.120.260">
    <property type="entry name" value="Galactose-binding domain-like"/>
    <property type="match status" value="2"/>
</dbReference>
<dbReference type="InterPro" id="IPR000421">
    <property type="entry name" value="FA58C"/>
</dbReference>
<feature type="domain" description="F5/8 type C" evidence="1">
    <location>
        <begin position="1"/>
        <end position="152"/>
    </location>
</feature>
<reference evidence="2 3" key="1">
    <citation type="submission" date="2022-05" db="EMBL/GenBank/DDBJ databases">
        <authorList>
            <consortium name="Genoscope - CEA"/>
            <person name="William W."/>
        </authorList>
    </citation>
    <scope>NUCLEOTIDE SEQUENCE [LARGE SCALE GENOMIC DNA]</scope>
</reference>
<sequence length="313" mass="35609">MESGNILDNQLSASSEGQWTLNGEPFLMSASYGRLNNDSLASCWESATNDNYQWLQVQFSEYHVNVTRVATQGCGSQEEWVTSYKLQYSDDGVHFQYYMEVGQDTEKVFTGNTDKNRVVTHDLHPPFMAKYIRFRPVAWEFRIAMRVELYGCKACIESLGMESGTITDGQITASSELSSDQIASFARLNRVKEGNRGGSWSAKTNDVNQWLQIELGSEYTNVTRIATQGRSDLNQWVETYKLQYSDDGVNYQYYREQGATEDKVLFPGNSDQNTIVSHYLDPPILAPYIRFLPVTWNKHISMRVELYGCTGGK</sequence>
<accession>A0ABN8RR41</accession>
<dbReference type="PROSITE" id="PS50022">
    <property type="entry name" value="FA58C_3"/>
    <property type="match status" value="2"/>
</dbReference>
<comment type="caution">
    <text evidence="2">The sequence shown here is derived from an EMBL/GenBank/DDBJ whole genome shotgun (WGS) entry which is preliminary data.</text>
</comment>
<dbReference type="PANTHER" id="PTHR24543">
    <property type="entry name" value="MULTICOPPER OXIDASE-RELATED"/>
    <property type="match status" value="1"/>
</dbReference>
<dbReference type="Pfam" id="PF00754">
    <property type="entry name" value="F5_F8_type_C"/>
    <property type="match status" value="2"/>
</dbReference>
<dbReference type="SMART" id="SM00231">
    <property type="entry name" value="FA58C"/>
    <property type="match status" value="2"/>
</dbReference>
<evidence type="ECO:0000313" key="3">
    <source>
        <dbReference type="Proteomes" id="UP001159427"/>
    </source>
</evidence>
<dbReference type="EMBL" id="CALNXI010002015">
    <property type="protein sequence ID" value="CAH3181553.1"/>
    <property type="molecule type" value="Genomic_DNA"/>
</dbReference>
<dbReference type="PROSITE" id="PS01286">
    <property type="entry name" value="FA58C_2"/>
    <property type="match status" value="2"/>
</dbReference>
<evidence type="ECO:0000313" key="2">
    <source>
        <dbReference type="EMBL" id="CAH3181553.1"/>
    </source>
</evidence>
<protein>
    <recommendedName>
        <fullName evidence="1">F5/8 type C domain-containing protein</fullName>
    </recommendedName>
</protein>